<gene>
    <name evidence="2" type="ORF">J2S42_005798</name>
</gene>
<evidence type="ECO:0008006" key="4">
    <source>
        <dbReference type="Google" id="ProtNLM"/>
    </source>
</evidence>
<organism evidence="2 3">
    <name type="scientific">Catenuloplanes indicus</name>
    <dbReference type="NCBI Taxonomy" id="137267"/>
    <lineage>
        <taxon>Bacteria</taxon>
        <taxon>Bacillati</taxon>
        <taxon>Actinomycetota</taxon>
        <taxon>Actinomycetes</taxon>
        <taxon>Micromonosporales</taxon>
        <taxon>Micromonosporaceae</taxon>
        <taxon>Catenuloplanes</taxon>
    </lineage>
</organism>
<sequence length="306" mass="34561">MLQLMLHAHPRIAIPPETRFVLSGYGLRHRFGDLRKPERRRALADWIFTAETKVADLGLDRDEVTARIVAGPPTLGSAMGAVFQAYGRRFGKPRWGDKRPSYIHNVDVVLRLFPDAQIVTITRDGRDCVASLLEMPWHRDGIHKAISAWARSVDSARRAERTLAPDSYFALRYESLVQSPDTELRRLCAFLGEDFDDAMTRPDQVASVAVPERKKWHVRTHAEVGDDRVGTWRERLEPWQIALCEDALGDRLAAQGYALSGIGTAPPAQRVRYATVAVRHRLGAVRRHASNAYHRVRPDAQLPARL</sequence>
<dbReference type="AlphaFoldDB" id="A0AAE3W472"/>
<dbReference type="PANTHER" id="PTHR12788">
    <property type="entry name" value="PROTEIN-TYROSINE SULFOTRANSFERASE 2"/>
    <property type="match status" value="1"/>
</dbReference>
<dbReference type="InterPro" id="IPR026634">
    <property type="entry name" value="TPST-like"/>
</dbReference>
<evidence type="ECO:0000256" key="1">
    <source>
        <dbReference type="ARBA" id="ARBA00022679"/>
    </source>
</evidence>
<keyword evidence="3" id="KW-1185">Reference proteome</keyword>
<name>A0AAE3W472_9ACTN</name>
<comment type="caution">
    <text evidence="2">The sequence shown here is derived from an EMBL/GenBank/DDBJ whole genome shotgun (WGS) entry which is preliminary data.</text>
</comment>
<dbReference type="SUPFAM" id="SSF52540">
    <property type="entry name" value="P-loop containing nucleoside triphosphate hydrolases"/>
    <property type="match status" value="1"/>
</dbReference>
<dbReference type="EMBL" id="JAUSUZ010000001">
    <property type="protein sequence ID" value="MDQ0369129.1"/>
    <property type="molecule type" value="Genomic_DNA"/>
</dbReference>
<evidence type="ECO:0000313" key="3">
    <source>
        <dbReference type="Proteomes" id="UP001240236"/>
    </source>
</evidence>
<dbReference type="GO" id="GO:0008476">
    <property type="term" value="F:protein-tyrosine sulfotransferase activity"/>
    <property type="evidence" value="ECO:0007669"/>
    <property type="project" value="InterPro"/>
</dbReference>
<evidence type="ECO:0000313" key="2">
    <source>
        <dbReference type="EMBL" id="MDQ0369129.1"/>
    </source>
</evidence>
<reference evidence="2 3" key="1">
    <citation type="submission" date="2023-07" db="EMBL/GenBank/DDBJ databases">
        <title>Sequencing the genomes of 1000 actinobacteria strains.</title>
        <authorList>
            <person name="Klenk H.-P."/>
        </authorList>
    </citation>
    <scope>NUCLEOTIDE SEQUENCE [LARGE SCALE GENOMIC DNA]</scope>
    <source>
        <strain evidence="2 3">DSM 44709</strain>
    </source>
</reference>
<dbReference type="InterPro" id="IPR027417">
    <property type="entry name" value="P-loop_NTPase"/>
</dbReference>
<keyword evidence="1" id="KW-0808">Transferase</keyword>
<dbReference type="Proteomes" id="UP001240236">
    <property type="component" value="Unassembled WGS sequence"/>
</dbReference>
<dbReference type="Gene3D" id="3.40.50.300">
    <property type="entry name" value="P-loop containing nucleotide triphosphate hydrolases"/>
    <property type="match status" value="1"/>
</dbReference>
<proteinExistence type="predicted"/>
<dbReference type="Pfam" id="PF13469">
    <property type="entry name" value="Sulfotransfer_3"/>
    <property type="match status" value="1"/>
</dbReference>
<protein>
    <recommendedName>
        <fullName evidence="4">Sulfotransferase</fullName>
    </recommendedName>
</protein>
<accession>A0AAE3W472</accession>
<dbReference type="PANTHER" id="PTHR12788:SF10">
    <property type="entry name" value="PROTEIN-TYROSINE SULFOTRANSFERASE"/>
    <property type="match status" value="1"/>
</dbReference>